<sequence>MNRVRGILLLLLTALPLDGAWADELQQMPQYLTPPTVSAPVTPPVTPPVAPPATPPAKPSAAPTVKAPSSIPVMPQYLPQPQVQPQVQPRAQIGPGPEVEPEPFMMQCRTNRTEMIFMLNPEYGLVQNVSSFPRTTGVLYVSEMEYVLVFSSRDIDVTLEFVINRYTGRLSAVANGERVVSTGNCRKVRARALF</sequence>
<feature type="signal peptide" evidence="2">
    <location>
        <begin position="1"/>
        <end position="22"/>
    </location>
</feature>
<dbReference type="EMBL" id="MCGG01000029">
    <property type="protein sequence ID" value="OEJ66742.1"/>
    <property type="molecule type" value="Genomic_DNA"/>
</dbReference>
<reference evidence="4" key="1">
    <citation type="submission" date="2016-07" db="EMBL/GenBank/DDBJ databases">
        <authorList>
            <person name="Florea S."/>
            <person name="Webb J.S."/>
            <person name="Jaromczyk J."/>
            <person name="Schardl C.L."/>
        </authorList>
    </citation>
    <scope>NUCLEOTIDE SEQUENCE [LARGE SCALE GENOMIC DNA]</scope>
    <source>
        <strain evidence="4">MV-1</strain>
    </source>
</reference>
<feature type="region of interest" description="Disordered" evidence="1">
    <location>
        <begin position="42"/>
        <end position="66"/>
    </location>
</feature>
<evidence type="ECO:0000313" key="4">
    <source>
        <dbReference type="Proteomes" id="UP000095347"/>
    </source>
</evidence>
<dbReference type="Proteomes" id="UP000095347">
    <property type="component" value="Unassembled WGS sequence"/>
</dbReference>
<name>A0A1E5Q748_9PROT</name>
<evidence type="ECO:0000313" key="3">
    <source>
        <dbReference type="EMBL" id="OEJ66742.1"/>
    </source>
</evidence>
<feature type="compositionally biased region" description="Pro residues" evidence="1">
    <location>
        <begin position="42"/>
        <end position="58"/>
    </location>
</feature>
<dbReference type="AlphaFoldDB" id="A0A1E5Q748"/>
<keyword evidence="2" id="KW-0732">Signal</keyword>
<evidence type="ECO:0000256" key="1">
    <source>
        <dbReference type="SAM" id="MobiDB-lite"/>
    </source>
</evidence>
<protein>
    <recommendedName>
        <fullName evidence="5">Secreted protein</fullName>
    </recommendedName>
</protein>
<organism evidence="3 4">
    <name type="scientific">Magnetovibrio blakemorei</name>
    <dbReference type="NCBI Taxonomy" id="28181"/>
    <lineage>
        <taxon>Bacteria</taxon>
        <taxon>Pseudomonadati</taxon>
        <taxon>Pseudomonadota</taxon>
        <taxon>Alphaproteobacteria</taxon>
        <taxon>Rhodospirillales</taxon>
        <taxon>Magnetovibrionaceae</taxon>
        <taxon>Magnetovibrio</taxon>
    </lineage>
</organism>
<gene>
    <name evidence="3" type="ORF">BEN30_11745</name>
</gene>
<evidence type="ECO:0000256" key="2">
    <source>
        <dbReference type="SAM" id="SignalP"/>
    </source>
</evidence>
<evidence type="ECO:0008006" key="5">
    <source>
        <dbReference type="Google" id="ProtNLM"/>
    </source>
</evidence>
<accession>A0A1E5Q748</accession>
<proteinExistence type="predicted"/>
<keyword evidence="4" id="KW-1185">Reference proteome</keyword>
<feature type="chain" id="PRO_5009184092" description="Secreted protein" evidence="2">
    <location>
        <begin position="23"/>
        <end position="194"/>
    </location>
</feature>
<dbReference type="RefSeq" id="WP_069958262.1">
    <property type="nucleotide sequence ID" value="NZ_MCGG01000029.1"/>
</dbReference>
<comment type="caution">
    <text evidence="3">The sequence shown here is derived from an EMBL/GenBank/DDBJ whole genome shotgun (WGS) entry which is preliminary data.</text>
</comment>